<evidence type="ECO:0000313" key="11">
    <source>
        <dbReference type="Proteomes" id="UP001144204"/>
    </source>
</evidence>
<gene>
    <name evidence="6 10" type="primary">tsf</name>
    <name evidence="10" type="ORF">WR164_09340</name>
</gene>
<dbReference type="GO" id="GO:0005737">
    <property type="term" value="C:cytoplasm"/>
    <property type="evidence" value="ECO:0007669"/>
    <property type="project" value="UniProtKB-SubCell"/>
</dbReference>
<comment type="function">
    <text evidence="5 6 7">Associates with the EF-Tu.GDP complex and induces the exchange of GDP to GTP. It remains bound to the aminoacyl-tRNA.EF-Tu.GTP complex up to the GTP hydrolysis stage on the ribosome.</text>
</comment>
<protein>
    <recommendedName>
        <fullName evidence="2 6">Elongation factor Ts</fullName>
        <shortName evidence="6">EF-Ts</shortName>
    </recommendedName>
</protein>
<feature type="domain" description="Translation elongation factor EFTs/EF1B dimerisation" evidence="9">
    <location>
        <begin position="71"/>
        <end position="273"/>
    </location>
</feature>
<reference evidence="10" key="1">
    <citation type="submission" date="2022-07" db="EMBL/GenBank/DDBJ databases">
        <authorList>
            <person name="Kouya T."/>
            <person name="Ishiyama Y."/>
        </authorList>
    </citation>
    <scope>NUCLEOTIDE SEQUENCE</scope>
    <source>
        <strain evidence="10">WR16-4</strain>
    </source>
</reference>
<evidence type="ECO:0000256" key="7">
    <source>
        <dbReference type="RuleBase" id="RU000642"/>
    </source>
</evidence>
<evidence type="ECO:0000259" key="9">
    <source>
        <dbReference type="Pfam" id="PF00889"/>
    </source>
</evidence>
<keyword evidence="11" id="KW-1185">Reference proteome</keyword>
<evidence type="ECO:0000313" key="10">
    <source>
        <dbReference type="EMBL" id="GLB46955.1"/>
    </source>
</evidence>
<keyword evidence="4 6" id="KW-0648">Protein biosynthesis</keyword>
<dbReference type="PANTHER" id="PTHR11741:SF0">
    <property type="entry name" value="ELONGATION FACTOR TS, MITOCHONDRIAL"/>
    <property type="match status" value="1"/>
</dbReference>
<dbReference type="AlphaFoldDB" id="A0A9W6ESN1"/>
<dbReference type="NCBIfam" id="TIGR00116">
    <property type="entry name" value="tsf"/>
    <property type="match status" value="1"/>
</dbReference>
<sequence length="291" mass="31767">MASVSASQVKALRDKTSVGIMDAKKALEASNGDEKKAIDFLREKGIAKAKKKSGKVADNGLTKIVVSGDKAAIVEVNSETDFVSSSKDFKNLVDLIANKIATENPSTLDDALKLPTDNGTLNDDIIKTTQITGEKINLRRFKVLRKGSDDHFGAYVHNGSQIAALVVLSGADDTTAKQIAMHVAALNPEYLTKDEIPSDRLEHEKEVLKKEALNEGKPEKIVKMMVKGRLNKRLSEICLANQAFVMDNDQSVSKFVASKGGKLKSFVRYQVGEGIEKKTDNFADEVKNQMK</sequence>
<dbReference type="InterPro" id="IPR009060">
    <property type="entry name" value="UBA-like_sf"/>
</dbReference>
<dbReference type="EMBL" id="BRPL01000002">
    <property type="protein sequence ID" value="GLB46955.1"/>
    <property type="molecule type" value="Genomic_DNA"/>
</dbReference>
<accession>A0A9W6ESN1</accession>
<evidence type="ECO:0000256" key="4">
    <source>
        <dbReference type="ARBA" id="ARBA00022917"/>
    </source>
</evidence>
<dbReference type="Gene3D" id="3.30.479.20">
    <property type="entry name" value="Elongation factor Ts, dimerisation domain"/>
    <property type="match status" value="2"/>
</dbReference>
<dbReference type="InterPro" id="IPR036402">
    <property type="entry name" value="EF-Ts_dimer_sf"/>
</dbReference>
<dbReference type="InterPro" id="IPR001816">
    <property type="entry name" value="Transl_elong_EFTs/EF1B"/>
</dbReference>
<dbReference type="PROSITE" id="PS01126">
    <property type="entry name" value="EF_TS_1"/>
    <property type="match status" value="1"/>
</dbReference>
<keyword evidence="6" id="KW-0963">Cytoplasm</keyword>
<dbReference type="SUPFAM" id="SSF54713">
    <property type="entry name" value="Elongation factor Ts (EF-Ts), dimerisation domain"/>
    <property type="match status" value="2"/>
</dbReference>
<dbReference type="RefSeq" id="WP_286136417.1">
    <property type="nucleotide sequence ID" value="NZ_BRPL01000002.1"/>
</dbReference>
<dbReference type="Gene3D" id="1.10.8.10">
    <property type="entry name" value="DNA helicase RuvA subunit, C-terminal domain"/>
    <property type="match status" value="1"/>
</dbReference>
<dbReference type="Proteomes" id="UP001144204">
    <property type="component" value="Unassembled WGS sequence"/>
</dbReference>
<dbReference type="PROSITE" id="PS01127">
    <property type="entry name" value="EF_TS_2"/>
    <property type="match status" value="1"/>
</dbReference>
<name>A0A9W6ESN1_9LACO</name>
<keyword evidence="3 6" id="KW-0251">Elongation factor</keyword>
<evidence type="ECO:0000256" key="2">
    <source>
        <dbReference type="ARBA" id="ARBA00016956"/>
    </source>
</evidence>
<dbReference type="PANTHER" id="PTHR11741">
    <property type="entry name" value="ELONGATION FACTOR TS"/>
    <property type="match status" value="1"/>
</dbReference>
<comment type="subcellular location">
    <subcellularLocation>
        <location evidence="6 8">Cytoplasm</location>
    </subcellularLocation>
</comment>
<dbReference type="HAMAP" id="MF_00050">
    <property type="entry name" value="EF_Ts"/>
    <property type="match status" value="1"/>
</dbReference>
<dbReference type="CDD" id="cd14275">
    <property type="entry name" value="UBA_EF-Ts"/>
    <property type="match status" value="1"/>
</dbReference>
<evidence type="ECO:0000256" key="1">
    <source>
        <dbReference type="ARBA" id="ARBA00005532"/>
    </source>
</evidence>
<feature type="region of interest" description="Involved in Mg(2+) ion dislocation from EF-Tu" evidence="6">
    <location>
        <begin position="80"/>
        <end position="83"/>
    </location>
</feature>
<dbReference type="InterPro" id="IPR018101">
    <property type="entry name" value="Transl_elong_Ts_CS"/>
</dbReference>
<comment type="similarity">
    <text evidence="1 6 7">Belongs to the EF-Ts family.</text>
</comment>
<dbReference type="FunFam" id="1.10.8.10:FF:000001">
    <property type="entry name" value="Elongation factor Ts"/>
    <property type="match status" value="1"/>
</dbReference>
<organism evidence="10 11">
    <name type="scientific">Philodulcilactobacillus myokoensis</name>
    <dbReference type="NCBI Taxonomy" id="2929573"/>
    <lineage>
        <taxon>Bacteria</taxon>
        <taxon>Bacillati</taxon>
        <taxon>Bacillota</taxon>
        <taxon>Bacilli</taxon>
        <taxon>Lactobacillales</taxon>
        <taxon>Lactobacillaceae</taxon>
        <taxon>Philodulcilactobacillus</taxon>
    </lineage>
</organism>
<dbReference type="GO" id="GO:0003746">
    <property type="term" value="F:translation elongation factor activity"/>
    <property type="evidence" value="ECO:0007669"/>
    <property type="project" value="UniProtKB-UniRule"/>
</dbReference>
<dbReference type="Pfam" id="PF00889">
    <property type="entry name" value="EF_TS"/>
    <property type="match status" value="1"/>
</dbReference>
<comment type="caution">
    <text evidence="10">The sequence shown here is derived from an EMBL/GenBank/DDBJ whole genome shotgun (WGS) entry which is preliminary data.</text>
</comment>
<evidence type="ECO:0000256" key="6">
    <source>
        <dbReference type="HAMAP-Rule" id="MF_00050"/>
    </source>
</evidence>
<reference evidence="10" key="2">
    <citation type="journal article" date="2023" name="PLoS ONE">
        <title>Philodulcilactobacillus myokoensis gen. nov., sp. nov., a fructophilic, acidophilic, and agar-phobic lactic acid bacterium isolated from fermented vegetable extracts.</title>
        <authorList>
            <person name="Kouya T."/>
            <person name="Ishiyama Y."/>
            <person name="Ohashi S."/>
            <person name="Kumakubo R."/>
            <person name="Yamazaki T."/>
            <person name="Otaki T."/>
        </authorList>
    </citation>
    <scope>NUCLEOTIDE SEQUENCE</scope>
    <source>
        <strain evidence="10">WR16-4</strain>
    </source>
</reference>
<evidence type="ECO:0000256" key="3">
    <source>
        <dbReference type="ARBA" id="ARBA00022768"/>
    </source>
</evidence>
<evidence type="ECO:0000256" key="8">
    <source>
        <dbReference type="RuleBase" id="RU000643"/>
    </source>
</evidence>
<evidence type="ECO:0000256" key="5">
    <source>
        <dbReference type="ARBA" id="ARBA00025453"/>
    </source>
</evidence>
<dbReference type="InterPro" id="IPR014039">
    <property type="entry name" value="Transl_elong_EFTs/EF1B_dimer"/>
</dbReference>
<dbReference type="Gene3D" id="1.10.286.20">
    <property type="match status" value="1"/>
</dbReference>
<proteinExistence type="inferred from homology"/>
<dbReference type="SUPFAM" id="SSF46934">
    <property type="entry name" value="UBA-like"/>
    <property type="match status" value="1"/>
</dbReference>